<protein>
    <recommendedName>
        <fullName evidence="4">Secreted protein</fullName>
    </recommendedName>
</protein>
<dbReference type="AlphaFoldDB" id="A0A0W0XH18"/>
<dbReference type="RefSeq" id="WP_025384846.1">
    <property type="nucleotide sequence ID" value="NZ_LCUA01000018.1"/>
</dbReference>
<name>A0A0W0XH18_9GAMM</name>
<organism evidence="2 3">
    <name type="scientific">Legionella oakridgensis</name>
    <dbReference type="NCBI Taxonomy" id="29423"/>
    <lineage>
        <taxon>Bacteria</taxon>
        <taxon>Pseudomonadati</taxon>
        <taxon>Pseudomonadota</taxon>
        <taxon>Gammaproteobacteria</taxon>
        <taxon>Legionellales</taxon>
        <taxon>Legionellaceae</taxon>
        <taxon>Legionella</taxon>
    </lineage>
</organism>
<sequence>MKGILLKAILILLTVSFPAFADKIIITGQPIVLEDRDDVYYVPANYSATTAYNYVTINGVNRVCYLEQQPTLAGVDMITINVEVNGVKTPWNCYAYSTEYFEVTP</sequence>
<dbReference type="PATRIC" id="fig|29423.5.peg.343"/>
<evidence type="ECO:0008006" key="4">
    <source>
        <dbReference type="Google" id="ProtNLM"/>
    </source>
</evidence>
<evidence type="ECO:0000313" key="2">
    <source>
        <dbReference type="EMBL" id="KTD43779.1"/>
    </source>
</evidence>
<proteinExistence type="predicted"/>
<feature type="signal peptide" evidence="1">
    <location>
        <begin position="1"/>
        <end position="21"/>
    </location>
</feature>
<dbReference type="EMBL" id="LNYP01000006">
    <property type="protein sequence ID" value="KTD43779.1"/>
    <property type="molecule type" value="Genomic_DNA"/>
</dbReference>
<reference evidence="2 3" key="1">
    <citation type="submission" date="2015-11" db="EMBL/GenBank/DDBJ databases">
        <title>Genomic analysis of 38 Legionella species identifies large and diverse effector repertoires.</title>
        <authorList>
            <person name="Burstein D."/>
            <person name="Amaro F."/>
            <person name="Zusman T."/>
            <person name="Lifshitz Z."/>
            <person name="Cohen O."/>
            <person name="Gilbert J.A."/>
            <person name="Pupko T."/>
            <person name="Shuman H.A."/>
            <person name="Segal G."/>
        </authorList>
    </citation>
    <scope>NUCLEOTIDE SEQUENCE [LARGE SCALE GENOMIC DNA]</scope>
    <source>
        <strain evidence="2 3">Oak Ridge-10</strain>
    </source>
</reference>
<comment type="caution">
    <text evidence="2">The sequence shown here is derived from an EMBL/GenBank/DDBJ whole genome shotgun (WGS) entry which is preliminary data.</text>
</comment>
<evidence type="ECO:0000313" key="3">
    <source>
        <dbReference type="Proteomes" id="UP000054858"/>
    </source>
</evidence>
<evidence type="ECO:0000256" key="1">
    <source>
        <dbReference type="SAM" id="SignalP"/>
    </source>
</evidence>
<accession>A0A0W0XH18</accession>
<feature type="chain" id="PRO_5006916520" description="Secreted protein" evidence="1">
    <location>
        <begin position="22"/>
        <end position="105"/>
    </location>
</feature>
<keyword evidence="1" id="KW-0732">Signal</keyword>
<dbReference type="Proteomes" id="UP000054858">
    <property type="component" value="Unassembled WGS sequence"/>
</dbReference>
<gene>
    <name evidence="2" type="ORF">Loak_0329</name>
</gene>